<dbReference type="OrthoDB" id="3679184at2759"/>
<evidence type="ECO:0000313" key="2">
    <source>
        <dbReference type="EMBL" id="KAH6655894.1"/>
    </source>
</evidence>
<sequence length="151" mass="16294">MKFSAVIALAASASAATLQKKQAQEYPIGNFYADCIPHSTFCSYNFTVTSDPVLPASHCGAFLQGPDQLPEIKDGSCPDNVAYTWSFTKTADGGADFAIWYAFNSRSNITYCHSIPADEIVTENNGAVQTQHYRGPQNFTASIFDCPSTSA</sequence>
<dbReference type="EMBL" id="JAGPXC010000003">
    <property type="protein sequence ID" value="KAH6655894.1"/>
    <property type="molecule type" value="Genomic_DNA"/>
</dbReference>
<evidence type="ECO:0000256" key="1">
    <source>
        <dbReference type="SAM" id="SignalP"/>
    </source>
</evidence>
<name>A0A9P8UPX4_9PEZI</name>
<comment type="caution">
    <text evidence="2">The sequence shown here is derived from an EMBL/GenBank/DDBJ whole genome shotgun (WGS) entry which is preliminary data.</text>
</comment>
<dbReference type="RefSeq" id="XP_045960159.1">
    <property type="nucleotide sequence ID" value="XM_046107173.1"/>
</dbReference>
<accession>A0A9P8UPX4</accession>
<dbReference type="Proteomes" id="UP000758603">
    <property type="component" value="Unassembled WGS sequence"/>
</dbReference>
<proteinExistence type="predicted"/>
<keyword evidence="3" id="KW-1185">Reference proteome</keyword>
<keyword evidence="1" id="KW-0732">Signal</keyword>
<dbReference type="GeneID" id="70136064"/>
<evidence type="ECO:0000313" key="3">
    <source>
        <dbReference type="Proteomes" id="UP000758603"/>
    </source>
</evidence>
<gene>
    <name evidence="2" type="ORF">BKA67DRAFT_657793</name>
</gene>
<organism evidence="2 3">
    <name type="scientific">Truncatella angustata</name>
    <dbReference type="NCBI Taxonomy" id="152316"/>
    <lineage>
        <taxon>Eukaryota</taxon>
        <taxon>Fungi</taxon>
        <taxon>Dikarya</taxon>
        <taxon>Ascomycota</taxon>
        <taxon>Pezizomycotina</taxon>
        <taxon>Sordariomycetes</taxon>
        <taxon>Xylariomycetidae</taxon>
        <taxon>Amphisphaeriales</taxon>
        <taxon>Sporocadaceae</taxon>
        <taxon>Truncatella</taxon>
    </lineage>
</organism>
<reference evidence="2" key="1">
    <citation type="journal article" date="2021" name="Nat. Commun.">
        <title>Genetic determinants of endophytism in the Arabidopsis root mycobiome.</title>
        <authorList>
            <person name="Mesny F."/>
            <person name="Miyauchi S."/>
            <person name="Thiergart T."/>
            <person name="Pickel B."/>
            <person name="Atanasova L."/>
            <person name="Karlsson M."/>
            <person name="Huettel B."/>
            <person name="Barry K.W."/>
            <person name="Haridas S."/>
            <person name="Chen C."/>
            <person name="Bauer D."/>
            <person name="Andreopoulos W."/>
            <person name="Pangilinan J."/>
            <person name="LaButti K."/>
            <person name="Riley R."/>
            <person name="Lipzen A."/>
            <person name="Clum A."/>
            <person name="Drula E."/>
            <person name="Henrissat B."/>
            <person name="Kohler A."/>
            <person name="Grigoriev I.V."/>
            <person name="Martin F.M."/>
            <person name="Hacquard S."/>
        </authorList>
    </citation>
    <scope>NUCLEOTIDE SEQUENCE</scope>
    <source>
        <strain evidence="2">MPI-SDFR-AT-0073</strain>
    </source>
</reference>
<dbReference type="AlphaFoldDB" id="A0A9P8UPX4"/>
<protein>
    <submittedName>
        <fullName evidence="2">Uncharacterized protein</fullName>
    </submittedName>
</protein>
<feature type="chain" id="PRO_5040119673" evidence="1">
    <location>
        <begin position="24"/>
        <end position="151"/>
    </location>
</feature>
<feature type="signal peptide" evidence="1">
    <location>
        <begin position="1"/>
        <end position="23"/>
    </location>
</feature>